<keyword evidence="9" id="KW-0812">Transmembrane</keyword>
<organism evidence="10 11">
    <name type="scientific">Punica granatum</name>
    <name type="common">Pomegranate</name>
    <dbReference type="NCBI Taxonomy" id="22663"/>
    <lineage>
        <taxon>Eukaryota</taxon>
        <taxon>Viridiplantae</taxon>
        <taxon>Streptophyta</taxon>
        <taxon>Embryophyta</taxon>
        <taxon>Tracheophyta</taxon>
        <taxon>Spermatophyta</taxon>
        <taxon>Magnoliopsida</taxon>
        <taxon>eudicotyledons</taxon>
        <taxon>Gunneridae</taxon>
        <taxon>Pentapetalae</taxon>
        <taxon>rosids</taxon>
        <taxon>malvids</taxon>
        <taxon>Myrtales</taxon>
        <taxon>Lythraceae</taxon>
        <taxon>Punica</taxon>
    </lineage>
</organism>
<accession>A0A6P8BYB0</accession>
<dbReference type="FunFam" id="1.10.630.10:FF:000026">
    <property type="entry name" value="Cytochrome P450 82C4"/>
    <property type="match status" value="1"/>
</dbReference>
<reference evidence="10" key="1">
    <citation type="journal article" date="2020" name="Plant Biotechnol. J.">
        <title>The pomegranate (Punica granatum L.) draft genome dissects genetic divergence between soft- and hard-seeded cultivars.</title>
        <authorList>
            <person name="Luo X."/>
            <person name="Li H."/>
            <person name="Wu Z."/>
            <person name="Yao W."/>
            <person name="Zhao P."/>
            <person name="Cao D."/>
            <person name="Yu H."/>
            <person name="Li K."/>
            <person name="Poudel K."/>
            <person name="Zhao D."/>
            <person name="Zhang F."/>
            <person name="Xia X."/>
            <person name="Chen L."/>
            <person name="Wang Q."/>
            <person name="Jing D."/>
            <person name="Cao S."/>
        </authorList>
    </citation>
    <scope>NUCLEOTIDE SEQUENCE [LARGE SCALE GENOMIC DNA]</scope>
    <source>
        <strain evidence="10">cv. Tunisia</strain>
    </source>
</reference>
<reference evidence="11" key="2">
    <citation type="submission" date="2025-08" db="UniProtKB">
        <authorList>
            <consortium name="RefSeq"/>
        </authorList>
    </citation>
    <scope>IDENTIFICATION</scope>
    <source>
        <tissue evidence="11">Leaf</tissue>
    </source>
</reference>
<evidence type="ECO:0000256" key="6">
    <source>
        <dbReference type="ARBA" id="ARBA00023033"/>
    </source>
</evidence>
<dbReference type="AlphaFoldDB" id="A0A6P8BYB0"/>
<dbReference type="InterPro" id="IPR036396">
    <property type="entry name" value="Cyt_P450_sf"/>
</dbReference>
<keyword evidence="4 8" id="KW-0560">Oxidoreductase</keyword>
<dbReference type="Proteomes" id="UP000515151">
    <property type="component" value="Chromosome 8"/>
</dbReference>
<dbReference type="GO" id="GO:0020037">
    <property type="term" value="F:heme binding"/>
    <property type="evidence" value="ECO:0007669"/>
    <property type="project" value="InterPro"/>
</dbReference>
<dbReference type="InterPro" id="IPR050651">
    <property type="entry name" value="Plant_Cytochrome_P450_Monoox"/>
</dbReference>
<dbReference type="PRINTS" id="PR00463">
    <property type="entry name" value="EP450I"/>
</dbReference>
<evidence type="ECO:0000313" key="10">
    <source>
        <dbReference type="Proteomes" id="UP000515151"/>
    </source>
</evidence>
<evidence type="ECO:0000256" key="5">
    <source>
        <dbReference type="ARBA" id="ARBA00023004"/>
    </source>
</evidence>
<keyword evidence="2 7" id="KW-0349">Heme</keyword>
<dbReference type="GO" id="GO:0046246">
    <property type="term" value="P:terpene biosynthetic process"/>
    <property type="evidence" value="ECO:0007669"/>
    <property type="project" value="TreeGrafter"/>
</dbReference>
<evidence type="ECO:0000256" key="4">
    <source>
        <dbReference type="ARBA" id="ARBA00023002"/>
    </source>
</evidence>
<keyword evidence="6 8" id="KW-0503">Monooxygenase</keyword>
<gene>
    <name evidence="11" type="primary">LOC116188879</name>
</gene>
<dbReference type="Pfam" id="PF00067">
    <property type="entry name" value="p450"/>
    <property type="match status" value="1"/>
</dbReference>
<evidence type="ECO:0000256" key="7">
    <source>
        <dbReference type="PIRSR" id="PIRSR602401-1"/>
    </source>
</evidence>
<dbReference type="PROSITE" id="PS00086">
    <property type="entry name" value="CYTOCHROME_P450"/>
    <property type="match status" value="1"/>
</dbReference>
<dbReference type="PANTHER" id="PTHR47947">
    <property type="entry name" value="CYTOCHROME P450 82C3-RELATED"/>
    <property type="match status" value="1"/>
</dbReference>
<feature type="transmembrane region" description="Helical" evidence="9">
    <location>
        <begin position="30"/>
        <end position="52"/>
    </location>
</feature>
<keyword evidence="3 7" id="KW-0479">Metal-binding</keyword>
<comment type="cofactor">
    <cofactor evidence="7">
        <name>heme</name>
        <dbReference type="ChEBI" id="CHEBI:30413"/>
    </cofactor>
</comment>
<dbReference type="RefSeq" id="XP_031374198.1">
    <property type="nucleotide sequence ID" value="XM_031518338.1"/>
</dbReference>
<dbReference type="SUPFAM" id="SSF48264">
    <property type="entry name" value="Cytochrome P450"/>
    <property type="match status" value="1"/>
</dbReference>
<dbReference type="Gene3D" id="1.10.630.10">
    <property type="entry name" value="Cytochrome P450"/>
    <property type="match status" value="1"/>
</dbReference>
<dbReference type="InterPro" id="IPR001128">
    <property type="entry name" value="Cyt_P450"/>
</dbReference>
<evidence type="ECO:0000256" key="3">
    <source>
        <dbReference type="ARBA" id="ARBA00022723"/>
    </source>
</evidence>
<keyword evidence="9" id="KW-0472">Membrane</keyword>
<keyword evidence="9" id="KW-1133">Transmembrane helix</keyword>
<name>A0A6P8BYB0_PUNGR</name>
<evidence type="ECO:0000256" key="2">
    <source>
        <dbReference type="ARBA" id="ARBA00022617"/>
    </source>
</evidence>
<keyword evidence="5 7" id="KW-0408">Iron</keyword>
<evidence type="ECO:0000256" key="8">
    <source>
        <dbReference type="RuleBase" id="RU000461"/>
    </source>
</evidence>
<evidence type="ECO:0000313" key="11">
    <source>
        <dbReference type="RefSeq" id="XP_031374198.1"/>
    </source>
</evidence>
<dbReference type="InterPro" id="IPR002401">
    <property type="entry name" value="Cyt_P450_E_grp-I"/>
</dbReference>
<proteinExistence type="inferred from homology"/>
<dbReference type="GO" id="GO:0005506">
    <property type="term" value="F:iron ion binding"/>
    <property type="evidence" value="ECO:0007669"/>
    <property type="project" value="InterPro"/>
</dbReference>
<dbReference type="PANTHER" id="PTHR47947:SF25">
    <property type="entry name" value="DIMETHYLNONATRIENE SYNTHASE"/>
    <property type="match status" value="1"/>
</dbReference>
<feature type="binding site" description="axial binding residue" evidence="7">
    <location>
        <position position="490"/>
    </location>
    <ligand>
        <name>heme</name>
        <dbReference type="ChEBI" id="CHEBI:30413"/>
    </ligand>
    <ligandPart>
        <name>Fe</name>
        <dbReference type="ChEBI" id="CHEBI:18248"/>
    </ligandPart>
</feature>
<dbReference type="OrthoDB" id="507451at2759"/>
<dbReference type="GeneID" id="116188879"/>
<evidence type="ECO:0000256" key="9">
    <source>
        <dbReference type="SAM" id="Phobius"/>
    </source>
</evidence>
<comment type="similarity">
    <text evidence="1 8">Belongs to the cytochrome P450 family.</text>
</comment>
<protein>
    <submittedName>
        <fullName evidence="11">Cytochrome P450 82G1-like</fullName>
    </submittedName>
</protein>
<keyword evidence="10" id="KW-1185">Reference proteome</keyword>
<sequence>MPIDFSYQSKSILTKHYSSKFHSPRNNGHLLSYFLLFVLGLFPSLLLHPLIVHKFGSGARRQSKRSKPLPPEPSGAWPLIGHLHLLWGGEPAFRKLAAMADGCGPVFSLNIGLQRLVVVSSPEATRESLSVNDRVLASRPNIAAGRYMGYDNAIFALAPYGAYWREIRKIAALELLSSHRLQRLLHVRVSEIASFMADLLSRSRHNNLVIPIDIQFEHLTFNINLRMIAGKKFADTEFGKTGSDAWRFRRAIESALYLSGTFVLSDAIPWLEPADIQGHVRAMKATAKEIDYVLDKWLKEHIERRKGEEEEADDFMEVLLKSLPESDDMFYGHERERVIKATVLILIMTGSESTALTMTWAVALLLNNPSTLIHAQEELDRVVGRDRWVQESDIESLKYLQAIVKETLRLYPPAPLTGLREAMEDCHIGGYRVPKGTRVLVNIWKLQRDPAIWSDPDGFRPERFLKEHKNVEVRGQSFEYIPFSSGRRSCPGATFGLQVVHLMLARMLQGFDMTIAGDGPIDMGEGQGIALPRASPLRVVLKPRLDLPLHG</sequence>
<dbReference type="InterPro" id="IPR017972">
    <property type="entry name" value="Cyt_P450_CS"/>
</dbReference>
<dbReference type="PRINTS" id="PR00385">
    <property type="entry name" value="P450"/>
</dbReference>
<dbReference type="SMR" id="A0A6P8BYB0"/>
<evidence type="ECO:0000256" key="1">
    <source>
        <dbReference type="ARBA" id="ARBA00010617"/>
    </source>
</evidence>
<dbReference type="GO" id="GO:0016709">
    <property type="term" value="F:oxidoreductase activity, acting on paired donors, with incorporation or reduction of molecular oxygen, NAD(P)H as one donor, and incorporation of one atom of oxygen"/>
    <property type="evidence" value="ECO:0007669"/>
    <property type="project" value="UniProtKB-ARBA"/>
</dbReference>